<feature type="transmembrane region" description="Helical" evidence="3">
    <location>
        <begin position="62"/>
        <end position="84"/>
    </location>
</feature>
<keyword evidence="3" id="KW-0812">Transmembrane</keyword>
<feature type="transmembrane region" description="Helical" evidence="3">
    <location>
        <begin position="27"/>
        <end position="50"/>
    </location>
</feature>
<proteinExistence type="predicted"/>
<keyword evidence="1" id="KW-0175">Coiled coil</keyword>
<accession>A0A5B8FHV5</accession>
<dbReference type="KEGG" id="ppru:FDP22_11785"/>
<feature type="compositionally biased region" description="Acidic residues" evidence="2">
    <location>
        <begin position="510"/>
        <end position="543"/>
    </location>
</feature>
<evidence type="ECO:0000256" key="2">
    <source>
        <dbReference type="SAM" id="MobiDB-lite"/>
    </source>
</evidence>
<dbReference type="AlphaFoldDB" id="A0A5B8FHV5"/>
<dbReference type="EMBL" id="CP040818">
    <property type="protein sequence ID" value="QDL92398.1"/>
    <property type="molecule type" value="Genomic_DNA"/>
</dbReference>
<reference evidence="4 5" key="1">
    <citation type="submission" date="2019-06" db="EMBL/GenBank/DDBJ databases">
        <title>Genome sequence of Rhodobacteraceae bacterium D4M1.</title>
        <authorList>
            <person name="Cao J."/>
        </authorList>
    </citation>
    <scope>NUCLEOTIDE SEQUENCE [LARGE SCALE GENOMIC DNA]</scope>
    <source>
        <strain evidence="4 5">D4M1</strain>
    </source>
</reference>
<keyword evidence="5" id="KW-1185">Reference proteome</keyword>
<dbReference type="Proteomes" id="UP000305888">
    <property type="component" value="Chromosome"/>
</dbReference>
<feature type="compositionally biased region" description="Low complexity" evidence="2">
    <location>
        <begin position="247"/>
        <end position="276"/>
    </location>
</feature>
<feature type="compositionally biased region" description="Basic and acidic residues" evidence="2">
    <location>
        <begin position="393"/>
        <end position="412"/>
    </location>
</feature>
<sequence>MARVDRPSGPGLPVRGSSAVASLAPRIAAGLTAVWLVTMLAYALGFFGAFGGEGRPVLFLDVALFLLAAVLPPVLIWLATLLVMRADSLLAETRSLARALHEGGAGRGALPVADEMAAALVQAARLANAEEREELRDAIARLEAQGQAEMEQRAAILAEARATAAERSEIRAAIARMGRSGAGPAPAAPEVQAPQGGTPPRPAGSAAAPGTQPAGASHAAASGAGIPSPGAARAGASGPRSTPPPAAARASEAPGGSGKPAGAPPAADASPSDKPAFTGQSGTSPSGTPARDPQDEDTVVVPPTPVLQGPASFVGRDTPAPDAVRGTPDRADGPLPEAARSERPAETAAALSRMEASVARLSGAAAQGAPLSSSSARVREDIRAALSRIEGTGGRERAGHDGAADLGEAEARAARAEMRRTLAGMQDVASATAADPGLPESNRAAAAMDGERIASTLEALDSTPLGTVAEERARMAETLARLEAEEPHAEEASPTAAAVLASADMQDPASEVEDPEWDTETGEETDAREDASAPEEEDEEDDQASLPLASDPDTPMAAPIDWTEMLIALNFPMDEADSEGFTAMKHAMRDHQVSQCLRAAEDVLTLLSQDGIYMDDLIPDTAAPALWQAFARGTRGPSIAGLGAIRDDDALAASRERSRRDPIFRDATLHFLRRFDVVLRRMCLEARDDEIAALSSTRTGRAFMLLARVHGAFD</sequence>
<evidence type="ECO:0000256" key="3">
    <source>
        <dbReference type="SAM" id="Phobius"/>
    </source>
</evidence>
<gene>
    <name evidence="4" type="ORF">FDP22_11785</name>
</gene>
<organism evidence="4 5">
    <name type="scientific">Paroceanicella profunda</name>
    <dbReference type="NCBI Taxonomy" id="2579971"/>
    <lineage>
        <taxon>Bacteria</taxon>
        <taxon>Pseudomonadati</taxon>
        <taxon>Pseudomonadota</taxon>
        <taxon>Alphaproteobacteria</taxon>
        <taxon>Rhodobacterales</taxon>
        <taxon>Paracoccaceae</taxon>
        <taxon>Paroceanicella</taxon>
    </lineage>
</organism>
<feature type="region of interest" description="Disordered" evidence="2">
    <location>
        <begin position="389"/>
        <end position="412"/>
    </location>
</feature>
<keyword evidence="3" id="KW-1133">Transmembrane helix</keyword>
<evidence type="ECO:0000313" key="4">
    <source>
        <dbReference type="EMBL" id="QDL92398.1"/>
    </source>
</evidence>
<feature type="region of interest" description="Disordered" evidence="2">
    <location>
        <begin position="178"/>
        <end position="351"/>
    </location>
</feature>
<feature type="compositionally biased region" description="Polar residues" evidence="2">
    <location>
        <begin position="278"/>
        <end position="287"/>
    </location>
</feature>
<evidence type="ECO:0000313" key="5">
    <source>
        <dbReference type="Proteomes" id="UP000305888"/>
    </source>
</evidence>
<dbReference type="RefSeq" id="WP_138573189.1">
    <property type="nucleotide sequence ID" value="NZ_CP040818.1"/>
</dbReference>
<dbReference type="OrthoDB" id="7833467at2"/>
<feature type="compositionally biased region" description="Low complexity" evidence="2">
    <location>
        <begin position="178"/>
        <end position="196"/>
    </location>
</feature>
<feature type="compositionally biased region" description="Low complexity" evidence="2">
    <location>
        <begin position="203"/>
        <end position="240"/>
    </location>
</feature>
<evidence type="ECO:0000256" key="1">
    <source>
        <dbReference type="SAM" id="Coils"/>
    </source>
</evidence>
<feature type="region of interest" description="Disordered" evidence="2">
    <location>
        <begin position="503"/>
        <end position="557"/>
    </location>
</feature>
<name>A0A5B8FHV5_9RHOB</name>
<keyword evidence="3" id="KW-0472">Membrane</keyword>
<protein>
    <submittedName>
        <fullName evidence="4">Uncharacterized protein</fullName>
    </submittedName>
</protein>
<feature type="coiled-coil region" evidence="1">
    <location>
        <begin position="121"/>
        <end position="152"/>
    </location>
</feature>